<accession>A0ACB8G3H7</accession>
<evidence type="ECO:0000313" key="2">
    <source>
        <dbReference type="Proteomes" id="UP000827872"/>
    </source>
</evidence>
<dbReference type="Proteomes" id="UP000827872">
    <property type="component" value="Linkage Group LG02"/>
</dbReference>
<reference evidence="1" key="1">
    <citation type="submission" date="2021-08" db="EMBL/GenBank/DDBJ databases">
        <title>The first chromosome-level gecko genome reveals the dynamic sex chromosomes of Neotropical dwarf geckos (Sphaerodactylidae: Sphaerodactylus).</title>
        <authorList>
            <person name="Pinto B.J."/>
            <person name="Keating S.E."/>
            <person name="Gamble T."/>
        </authorList>
    </citation>
    <scope>NUCLEOTIDE SEQUENCE</scope>
    <source>
        <strain evidence="1">TG3544</strain>
    </source>
</reference>
<dbReference type="EMBL" id="CM037615">
    <property type="protein sequence ID" value="KAH8014208.1"/>
    <property type="molecule type" value="Genomic_DNA"/>
</dbReference>
<evidence type="ECO:0000313" key="1">
    <source>
        <dbReference type="EMBL" id="KAH8014208.1"/>
    </source>
</evidence>
<gene>
    <name evidence="1" type="ORF">K3G42_027435</name>
</gene>
<organism evidence="1 2">
    <name type="scientific">Sphaerodactylus townsendi</name>
    <dbReference type="NCBI Taxonomy" id="933632"/>
    <lineage>
        <taxon>Eukaryota</taxon>
        <taxon>Metazoa</taxon>
        <taxon>Chordata</taxon>
        <taxon>Craniata</taxon>
        <taxon>Vertebrata</taxon>
        <taxon>Euteleostomi</taxon>
        <taxon>Lepidosauria</taxon>
        <taxon>Squamata</taxon>
        <taxon>Bifurcata</taxon>
        <taxon>Gekkota</taxon>
        <taxon>Sphaerodactylidae</taxon>
        <taxon>Sphaerodactylus</taxon>
    </lineage>
</organism>
<sequence length="167" mass="17939">MQLNIIHNEEADPLSYFNMASNLVMDGVQGWGQSLDLPHGLAPWTHPQGEPAFTQNRLGGLRSLKDIGCQGGARDDLGRSQEDRQSEEPAAAVENTPYLAGALPEAASSRECWGKPWSSTVAPAIPVSPCLGLSTRDRCGGRASRKEVKGQASQAKSTRRRQDSGRG</sequence>
<keyword evidence="2" id="KW-1185">Reference proteome</keyword>
<proteinExistence type="predicted"/>
<protein>
    <submittedName>
        <fullName evidence="1">Uncharacterized protein</fullName>
    </submittedName>
</protein>
<name>A0ACB8G3H7_9SAUR</name>
<comment type="caution">
    <text evidence="1">The sequence shown here is derived from an EMBL/GenBank/DDBJ whole genome shotgun (WGS) entry which is preliminary data.</text>
</comment>